<organism evidence="1 2">
    <name type="scientific">Trichocoleus desertorum GB2-A4</name>
    <dbReference type="NCBI Taxonomy" id="2933944"/>
    <lineage>
        <taxon>Bacteria</taxon>
        <taxon>Bacillati</taxon>
        <taxon>Cyanobacteriota</taxon>
        <taxon>Cyanophyceae</taxon>
        <taxon>Leptolyngbyales</taxon>
        <taxon>Trichocoleusaceae</taxon>
        <taxon>Trichocoleus</taxon>
    </lineage>
</organism>
<evidence type="ECO:0000313" key="1">
    <source>
        <dbReference type="EMBL" id="MEP0819189.1"/>
    </source>
</evidence>
<dbReference type="Proteomes" id="UP001464891">
    <property type="component" value="Unassembled WGS sequence"/>
</dbReference>
<evidence type="ECO:0000313" key="2">
    <source>
        <dbReference type="Proteomes" id="UP001464891"/>
    </source>
</evidence>
<proteinExistence type="predicted"/>
<protein>
    <submittedName>
        <fullName evidence="1">AAA family ATPase</fullName>
    </submittedName>
</protein>
<name>A0ABV0JBN4_9CYAN</name>
<dbReference type="EMBL" id="JAMPKM010000012">
    <property type="protein sequence ID" value="MEP0819189.1"/>
    <property type="molecule type" value="Genomic_DNA"/>
</dbReference>
<sequence length="210" mass="23360">MTSTTTSTKSYNSVVKTWLQIPPNFAEGNLEALLMTVMWQALGLTVNQVKKNPSIGGGCIPDWLIYQDPSQPPVLVIEDKKRDPDLANASDSDFVELCKKDKLYKDAVGYPVAHGNNGIKQYLDKDKVSPKCLASYGLVFNGDFFQLWRRVDGLVFPLTPIQRVTKKSLPLLMQQLDYCLKHPQPALVSAIWNQKGGVAKTTNIINRPPA</sequence>
<gene>
    <name evidence="1" type="ORF">NC998_18980</name>
</gene>
<reference evidence="1 2" key="1">
    <citation type="submission" date="2022-04" db="EMBL/GenBank/DDBJ databases">
        <title>Positive selection, recombination, and allopatry shape intraspecific diversity of widespread and dominant cyanobacteria.</title>
        <authorList>
            <person name="Wei J."/>
            <person name="Shu W."/>
            <person name="Hu C."/>
        </authorList>
    </citation>
    <scope>NUCLEOTIDE SEQUENCE [LARGE SCALE GENOMIC DNA]</scope>
    <source>
        <strain evidence="1 2">GB2-A4</strain>
    </source>
</reference>
<keyword evidence="2" id="KW-1185">Reference proteome</keyword>
<comment type="caution">
    <text evidence="1">The sequence shown here is derived from an EMBL/GenBank/DDBJ whole genome shotgun (WGS) entry which is preliminary data.</text>
</comment>
<dbReference type="RefSeq" id="WP_190432321.1">
    <property type="nucleotide sequence ID" value="NZ_JAMPKM010000012.1"/>
</dbReference>
<accession>A0ABV0JBN4</accession>